<dbReference type="GO" id="GO:0039693">
    <property type="term" value="P:viral DNA genome replication"/>
    <property type="evidence" value="ECO:0007669"/>
    <property type="project" value="UniProtKB-KW"/>
</dbReference>
<feature type="domain" description="DNA-directed DNA polymerase family B multifunctional" evidence="10">
    <location>
        <begin position="544"/>
        <end position="753"/>
    </location>
</feature>
<dbReference type="Pfam" id="PF00136">
    <property type="entry name" value="DNA_pol_B"/>
    <property type="match status" value="1"/>
</dbReference>
<evidence type="ECO:0000256" key="4">
    <source>
        <dbReference type="ARBA" id="ARBA00022695"/>
    </source>
</evidence>
<evidence type="ECO:0000256" key="8">
    <source>
        <dbReference type="ARBA" id="ARBA00023125"/>
    </source>
</evidence>
<evidence type="ECO:0000259" key="11">
    <source>
        <dbReference type="Pfam" id="PF03104"/>
    </source>
</evidence>
<dbReference type="EMBL" id="EF128043">
    <property type="protein sequence ID" value="ABN49957.1"/>
    <property type="molecule type" value="Genomic_DNA"/>
</dbReference>
<keyword evidence="7" id="KW-1194">Viral DNA replication</keyword>
<dbReference type="InterPro" id="IPR036397">
    <property type="entry name" value="RNaseH_sf"/>
</dbReference>
<keyword evidence="6" id="KW-0239">DNA-directed DNA polymerase</keyword>
<organism evidence="12">
    <name type="scientific">Bandicota indica rhadinovirus 4</name>
    <dbReference type="NCBI Taxonomy" id="425188"/>
    <lineage>
        <taxon>Viruses</taxon>
        <taxon>Duplodnaviria</taxon>
        <taxon>Heunggongvirae</taxon>
        <taxon>Peploviricota</taxon>
        <taxon>Herviviricetes</taxon>
        <taxon>Herpesvirales</taxon>
        <taxon>Orthoherpesviridae</taxon>
        <taxon>Gammaherpesvirinae</taxon>
        <taxon>Rhadinovirus</taxon>
    </lineage>
</organism>
<dbReference type="Gene3D" id="1.10.287.690">
    <property type="entry name" value="Helix hairpin bin"/>
    <property type="match status" value="1"/>
</dbReference>
<dbReference type="InterPro" id="IPR012337">
    <property type="entry name" value="RNaseH-like_sf"/>
</dbReference>
<dbReference type="Pfam" id="PF03104">
    <property type="entry name" value="DNA_pol_B_exo1"/>
    <property type="match status" value="1"/>
</dbReference>
<proteinExistence type="inferred from homology"/>
<reference evidence="12" key="1">
    <citation type="journal article" date="2007" name="J. Virol.">
        <title>Identification of novel rodent herpesviruses, including the first gammaherpesvirus of Mus musculus.</title>
        <authorList>
            <person name="Ehlers B."/>
            <person name="Kuchler J."/>
            <person name="Yasmum N."/>
            <person name="Dural G."/>
            <person name="Voigt S."/>
            <person name="Schmidt-Chanasit J."/>
            <person name="Jakel T."/>
            <person name="Matuschka F.R."/>
            <person name="Richter D."/>
            <person name="Essbauer S."/>
            <person name="Hughes D.J."/>
            <person name="Summers C."/>
            <person name="Bennett M."/>
            <person name="Stewart J.P."/>
            <person name="Ulrich R.G."/>
        </authorList>
    </citation>
    <scope>NUCLEOTIDE SEQUENCE</scope>
</reference>
<evidence type="ECO:0000256" key="5">
    <source>
        <dbReference type="ARBA" id="ARBA00022705"/>
    </source>
</evidence>
<evidence type="ECO:0000256" key="6">
    <source>
        <dbReference type="ARBA" id="ARBA00022932"/>
    </source>
</evidence>
<comment type="similarity">
    <text evidence="1">Belongs to the DNA polymerase type-B family.</text>
</comment>
<name>A7KAY6_9GAMA</name>
<dbReference type="Gene3D" id="3.30.420.10">
    <property type="entry name" value="Ribonuclease H-like superfamily/Ribonuclease H"/>
    <property type="match status" value="1"/>
</dbReference>
<dbReference type="GO" id="GO:0003887">
    <property type="term" value="F:DNA-directed DNA polymerase activity"/>
    <property type="evidence" value="ECO:0007669"/>
    <property type="project" value="UniProtKB-KW"/>
</dbReference>
<dbReference type="PANTHER" id="PTHR10322">
    <property type="entry name" value="DNA POLYMERASE CATALYTIC SUBUNIT"/>
    <property type="match status" value="1"/>
</dbReference>
<dbReference type="SUPFAM" id="SSF53098">
    <property type="entry name" value="Ribonuclease H-like"/>
    <property type="match status" value="1"/>
</dbReference>
<dbReference type="Gene3D" id="3.90.1600.10">
    <property type="entry name" value="Palm domain of DNA polymerase"/>
    <property type="match status" value="1"/>
</dbReference>
<evidence type="ECO:0000256" key="9">
    <source>
        <dbReference type="ARBA" id="ARBA00049244"/>
    </source>
</evidence>
<dbReference type="PRINTS" id="PR00106">
    <property type="entry name" value="DNAPOLB"/>
</dbReference>
<dbReference type="InterPro" id="IPR006133">
    <property type="entry name" value="DNA-dir_DNA_pol_B_exonuc"/>
</dbReference>
<dbReference type="PANTHER" id="PTHR10322:SF23">
    <property type="entry name" value="DNA POLYMERASE DELTA CATALYTIC SUBUNIT"/>
    <property type="match status" value="1"/>
</dbReference>
<sequence length="767" mass="86973">MNKVCSEVSVCCCYLYLTGGYRLHIPMDFYNPYLHRTGKRRGCSGNISTPGGQAPSIYRQIPLCFKDASLDGYKVFNSMIEPITFLNNRQLTIPLESEISHWVPKTSPLQCNGENVYNLDFHVYDMVTSSYSQERCEDVPFRFQSDIIPSGTVIHLLGRLSDGTSICVNVFGQSLYFYAKATDGLVVNSALQEVMAQSKGKRSPSFSTCEVEKIPLTTYTECMTKFTKVTLSSSFLFYQICDKLKSSHVDLYETNVDAVQRFVIDHNFQTFGWYTCSMGNLRINNKDSRCQLEIDCGIDDLQIHTEKTEWPPYNILSFDIECIGERGFPNAINEHDTIIQISCVIWNCHTQETDKILLSLGTCEKLENITIYECPSEYDLLICFLALLRDYNIEFITGYNISNFDLPYIIDRATHIYNIDCSRFTKMKIDSIFEVRKPIDSGAGFMRSQTKIKISGIVPIDMYTVCKDKLSLSDYKLNTVAKHCLSTEKEDVSYKEIPILFKSGPVGRAKVGSYCVMDSVLVLDLLHYFMAHIEISEIGKLAKIPIRRVLTDGQQIRVFSCLLDAARHNHYILPSTNTRGHNEGYQGATVIDPISGFYSTPVLVVDFASLYPSIIQAHNLCYSTIIPNDMLHMFPNLTQHDYETFMLSSGPVHFVKKHKKCSILSTLLTKWLSKRKQLKHQLATCSDPVTKTIIDKQQLAIKVTCNSVYGFTGVASGMLPCLKIAETVTFRGRQMLEMSRSYIENMSPYTLGKLVGRTYSCDASFRV</sequence>
<feature type="domain" description="DNA-directed DNA polymerase family B exonuclease" evidence="11">
    <location>
        <begin position="250"/>
        <end position="480"/>
    </location>
</feature>
<evidence type="ECO:0000256" key="1">
    <source>
        <dbReference type="ARBA" id="ARBA00005755"/>
    </source>
</evidence>
<keyword evidence="4" id="KW-0548">Nucleotidyltransferase</keyword>
<evidence type="ECO:0000256" key="2">
    <source>
        <dbReference type="ARBA" id="ARBA00012417"/>
    </source>
</evidence>
<dbReference type="InterPro" id="IPR006134">
    <property type="entry name" value="DNA-dir_DNA_pol_B_multi_dom"/>
</dbReference>
<dbReference type="SUPFAM" id="SSF56672">
    <property type="entry name" value="DNA/RNA polymerases"/>
    <property type="match status" value="1"/>
</dbReference>
<dbReference type="InterPro" id="IPR006172">
    <property type="entry name" value="DNA-dir_DNA_pol_B"/>
</dbReference>
<dbReference type="GO" id="GO:0008296">
    <property type="term" value="F:3'-5'-DNA exonuclease activity"/>
    <property type="evidence" value="ECO:0007669"/>
    <property type="project" value="TreeGrafter"/>
</dbReference>
<gene>
    <name evidence="12" type="primary">DPOL</name>
</gene>
<accession>A7KAY6</accession>
<evidence type="ECO:0000313" key="12">
    <source>
        <dbReference type="EMBL" id="ABN49957.1"/>
    </source>
</evidence>
<dbReference type="GO" id="GO:0003677">
    <property type="term" value="F:DNA binding"/>
    <property type="evidence" value="ECO:0007669"/>
    <property type="project" value="UniProtKB-KW"/>
</dbReference>
<evidence type="ECO:0000259" key="10">
    <source>
        <dbReference type="Pfam" id="PF00136"/>
    </source>
</evidence>
<dbReference type="GO" id="GO:0006287">
    <property type="term" value="P:base-excision repair, gap-filling"/>
    <property type="evidence" value="ECO:0007669"/>
    <property type="project" value="TreeGrafter"/>
</dbReference>
<dbReference type="InterPro" id="IPR050240">
    <property type="entry name" value="DNA_pol_type-B"/>
</dbReference>
<keyword evidence="5" id="KW-0235">DNA replication</keyword>
<dbReference type="Gene3D" id="3.30.342.10">
    <property type="entry name" value="DNA Polymerase, chain B, domain 1"/>
    <property type="match status" value="1"/>
</dbReference>
<dbReference type="EC" id="2.7.7.7" evidence="2"/>
<dbReference type="InterPro" id="IPR023211">
    <property type="entry name" value="DNA_pol_palm_dom_sf"/>
</dbReference>
<comment type="catalytic activity">
    <reaction evidence="9">
        <text>DNA(n) + a 2'-deoxyribonucleoside 5'-triphosphate = DNA(n+1) + diphosphate</text>
        <dbReference type="Rhea" id="RHEA:22508"/>
        <dbReference type="Rhea" id="RHEA-COMP:17339"/>
        <dbReference type="Rhea" id="RHEA-COMP:17340"/>
        <dbReference type="ChEBI" id="CHEBI:33019"/>
        <dbReference type="ChEBI" id="CHEBI:61560"/>
        <dbReference type="ChEBI" id="CHEBI:173112"/>
        <dbReference type="EC" id="2.7.7.7"/>
    </reaction>
</comment>
<evidence type="ECO:0000256" key="3">
    <source>
        <dbReference type="ARBA" id="ARBA00022679"/>
    </source>
</evidence>
<evidence type="ECO:0000256" key="7">
    <source>
        <dbReference type="ARBA" id="ARBA00023109"/>
    </source>
</evidence>
<keyword evidence="3" id="KW-0808">Transferase</keyword>
<dbReference type="InterPro" id="IPR043502">
    <property type="entry name" value="DNA/RNA_pol_sf"/>
</dbReference>
<dbReference type="SMART" id="SM00486">
    <property type="entry name" value="POLBc"/>
    <property type="match status" value="1"/>
</dbReference>
<dbReference type="GO" id="GO:0045004">
    <property type="term" value="P:DNA replication proofreading"/>
    <property type="evidence" value="ECO:0007669"/>
    <property type="project" value="TreeGrafter"/>
</dbReference>
<dbReference type="GO" id="GO:0006297">
    <property type="term" value="P:nucleotide-excision repair, DNA gap filling"/>
    <property type="evidence" value="ECO:0007669"/>
    <property type="project" value="TreeGrafter"/>
</dbReference>
<protein>
    <recommendedName>
        <fullName evidence="2">DNA-directed DNA polymerase</fullName>
        <ecNumber evidence="2">2.7.7.7</ecNumber>
    </recommendedName>
</protein>
<dbReference type="GO" id="GO:0000166">
    <property type="term" value="F:nucleotide binding"/>
    <property type="evidence" value="ECO:0007669"/>
    <property type="project" value="InterPro"/>
</dbReference>
<feature type="non-terminal residue" evidence="12">
    <location>
        <position position="767"/>
    </location>
</feature>
<keyword evidence="8" id="KW-0238">DNA-binding</keyword>